<organism evidence="2 3">
    <name type="scientific">Pseudomonas lutea</name>
    <dbReference type="NCBI Taxonomy" id="243924"/>
    <lineage>
        <taxon>Bacteria</taxon>
        <taxon>Pseudomonadati</taxon>
        <taxon>Pseudomonadota</taxon>
        <taxon>Gammaproteobacteria</taxon>
        <taxon>Pseudomonadales</taxon>
        <taxon>Pseudomonadaceae</taxon>
        <taxon>Pseudomonas</taxon>
    </lineage>
</organism>
<dbReference type="SUPFAM" id="SSF52266">
    <property type="entry name" value="SGNH hydrolase"/>
    <property type="match status" value="1"/>
</dbReference>
<dbReference type="AlphaFoldDB" id="A0A9X8MH14"/>
<dbReference type="InterPro" id="IPR013830">
    <property type="entry name" value="SGNH_hydro"/>
</dbReference>
<dbReference type="RefSeq" id="WP_159435121.1">
    <property type="nucleotide sequence ID" value="NZ_FOEV01000018.1"/>
</dbReference>
<dbReference type="CDD" id="cd00229">
    <property type="entry name" value="SGNH_hydrolase"/>
    <property type="match status" value="1"/>
</dbReference>
<dbReference type="GeneID" id="300268708"/>
<evidence type="ECO:0000313" key="2">
    <source>
        <dbReference type="EMBL" id="SER35939.1"/>
    </source>
</evidence>
<dbReference type="Gene3D" id="3.40.50.1110">
    <property type="entry name" value="SGNH hydrolase"/>
    <property type="match status" value="1"/>
</dbReference>
<comment type="caution">
    <text evidence="2">The sequence shown here is derived from an EMBL/GenBank/DDBJ whole genome shotgun (WGS) entry which is preliminary data.</text>
</comment>
<dbReference type="Proteomes" id="UP000183210">
    <property type="component" value="Unassembled WGS sequence"/>
</dbReference>
<reference evidence="2 3" key="1">
    <citation type="submission" date="2016-10" db="EMBL/GenBank/DDBJ databases">
        <authorList>
            <person name="Varghese N."/>
            <person name="Submissions S."/>
        </authorList>
    </citation>
    <scope>NUCLEOTIDE SEQUENCE [LARGE SCALE GENOMIC DNA]</scope>
    <source>
        <strain evidence="2 3">LMG 21974</strain>
    </source>
</reference>
<gene>
    <name evidence="2" type="ORF">SAMN05216409_11831</name>
</gene>
<protein>
    <submittedName>
        <fullName evidence="2">Lysophospholipase L1</fullName>
    </submittedName>
</protein>
<dbReference type="InterPro" id="IPR036514">
    <property type="entry name" value="SGNH_hydro_sf"/>
</dbReference>
<proteinExistence type="predicted"/>
<accession>A0A9X8MH14</accession>
<dbReference type="GO" id="GO:0016788">
    <property type="term" value="F:hydrolase activity, acting on ester bonds"/>
    <property type="evidence" value="ECO:0007669"/>
    <property type="project" value="UniProtKB-ARBA"/>
</dbReference>
<name>A0A9X8MH14_9PSED</name>
<dbReference type="Pfam" id="PF13472">
    <property type="entry name" value="Lipase_GDSL_2"/>
    <property type="match status" value="1"/>
</dbReference>
<feature type="domain" description="SGNH hydrolase-type esterase" evidence="1">
    <location>
        <begin position="36"/>
        <end position="223"/>
    </location>
</feature>
<sequence length="444" mass="47440">MTNQVVRLSSELSKMGVVLAENLALAPACNRFVSGFGDSRIHLSWSGSNGNDFQKGYGIMHWLGAYSLGIAMAPVGLNGGVAGDTTVQMLARIKAHIAAMKAAGSNLVVLFGSTNDRTGGRIDLGTSKRNIREMVRLFQLAGITVILISETPRGNGSSDFELTTQALKNDHYAMHVWMQEEMSKMCEVVNVWDDLVDPSSGTNYYPYPQMLRDGIHPSKVGAQVIGKRLAQVVAKYIRGLADLLESNTLFDASTNPLGSLTANPLMTGATGTVSANANATSGSVMATGWTTSCNNMTGLQTTWSKEVDGEGVEWQKVRIFGASGSTAPEITCLSLVTLSSLSDQDKIKATGLVKSKGVGLSAVGLALYMEPSYTQKLDGEDSDSSLPWPSEEIGPLSRETPVLTYLTSANHSKVAARLIVNIQPSKTVDCTVWFSRLGAVKVLY</sequence>
<evidence type="ECO:0000259" key="1">
    <source>
        <dbReference type="Pfam" id="PF13472"/>
    </source>
</evidence>
<evidence type="ECO:0000313" key="3">
    <source>
        <dbReference type="Proteomes" id="UP000183210"/>
    </source>
</evidence>
<dbReference type="EMBL" id="FOEV01000018">
    <property type="protein sequence ID" value="SER35939.1"/>
    <property type="molecule type" value="Genomic_DNA"/>
</dbReference>